<evidence type="ECO:0000313" key="2">
    <source>
        <dbReference type="EMBL" id="GIX72282.1"/>
    </source>
</evidence>
<evidence type="ECO:0000313" key="3">
    <source>
        <dbReference type="Proteomes" id="UP001054837"/>
    </source>
</evidence>
<dbReference type="AlphaFoldDB" id="A0AAV4ML56"/>
<dbReference type="EMBL" id="BPLQ01000512">
    <property type="protein sequence ID" value="GIX72282.1"/>
    <property type="molecule type" value="Genomic_DNA"/>
</dbReference>
<accession>A0AAV4ML56</accession>
<feature type="region of interest" description="Disordered" evidence="1">
    <location>
        <begin position="72"/>
        <end position="101"/>
    </location>
</feature>
<reference evidence="2 3" key="1">
    <citation type="submission" date="2021-06" db="EMBL/GenBank/DDBJ databases">
        <title>Caerostris darwini draft genome.</title>
        <authorList>
            <person name="Kono N."/>
            <person name="Arakawa K."/>
        </authorList>
    </citation>
    <scope>NUCLEOTIDE SEQUENCE [LARGE SCALE GENOMIC DNA]</scope>
</reference>
<proteinExistence type="predicted"/>
<gene>
    <name evidence="2" type="ORF">CDAR_443221</name>
</gene>
<dbReference type="Proteomes" id="UP001054837">
    <property type="component" value="Unassembled WGS sequence"/>
</dbReference>
<evidence type="ECO:0000256" key="1">
    <source>
        <dbReference type="SAM" id="MobiDB-lite"/>
    </source>
</evidence>
<comment type="caution">
    <text evidence="2">The sequence shown here is derived from an EMBL/GenBank/DDBJ whole genome shotgun (WGS) entry which is preliminary data.</text>
</comment>
<protein>
    <submittedName>
        <fullName evidence="2">Uncharacterized protein</fullName>
    </submittedName>
</protein>
<name>A0AAV4ML56_9ARAC</name>
<organism evidence="2 3">
    <name type="scientific">Caerostris darwini</name>
    <dbReference type="NCBI Taxonomy" id="1538125"/>
    <lineage>
        <taxon>Eukaryota</taxon>
        <taxon>Metazoa</taxon>
        <taxon>Ecdysozoa</taxon>
        <taxon>Arthropoda</taxon>
        <taxon>Chelicerata</taxon>
        <taxon>Arachnida</taxon>
        <taxon>Araneae</taxon>
        <taxon>Araneomorphae</taxon>
        <taxon>Entelegynae</taxon>
        <taxon>Araneoidea</taxon>
        <taxon>Araneidae</taxon>
        <taxon>Caerostris</taxon>
    </lineage>
</organism>
<feature type="compositionally biased region" description="Basic and acidic residues" evidence="1">
    <location>
        <begin position="74"/>
        <end position="88"/>
    </location>
</feature>
<keyword evidence="3" id="KW-1185">Reference proteome</keyword>
<sequence>MTICQSEKQDNPFPGGKVTAEAKVLVIWRNWLDKDQTKGQLICGRNTRMHSETTKRFPETAVSFIKSESMTIRQTEKQDDPFPRDKVIAGKSSGHLGKLVQ</sequence>